<reference evidence="1 2" key="1">
    <citation type="submission" date="2018-08" db="EMBL/GenBank/DDBJ databases">
        <title>A genome reference for cultivated species of the human gut microbiota.</title>
        <authorList>
            <person name="Zou Y."/>
            <person name="Xue W."/>
            <person name="Luo G."/>
        </authorList>
    </citation>
    <scope>NUCLEOTIDE SEQUENCE [LARGE SCALE GENOMIC DNA]</scope>
    <source>
        <strain evidence="1 2">AM35-14</strain>
    </source>
</reference>
<dbReference type="EMBL" id="QSHZ01000012">
    <property type="protein sequence ID" value="RHC55689.1"/>
    <property type="molecule type" value="Genomic_DNA"/>
</dbReference>
<sequence>MGIRNYVARRLLNVTAGTAFKMITETGNGFAAWTGDVYDSDIVRACIRPFSKAVGKLQAKHVRRYNGKVDVNPEPYMRFLLEEPNPYMGGHTMLEKVATQFALNNNAFVLVVRDENGLPVQQYPIPAIMVETKYVGLELYLKFTFLNGKTLNVPYTEVIHIRNDFKDNDIFGESPYKALTPLMEVVNTTDQGIVKAIRNSGVIRWLLKYTTPMRPEDMKKNVQEFVDNYLSVSSPTFGAAGVDAKADAIRIDPKDYVPNAMQQANTKDRLYAFFNTNEKIVHSNYTEDEWNSYFEAVIEPVAIQLGEEYSRKLFTRRERGFGNGIYFDAANLQCASLSTKLALQAMVDRGALTPNEWRETFNLSPVADGDKPLRRLDTQTVNQVRRLIGDMNLENINETRMEIMKLFEGGEEDGGKD</sequence>
<gene>
    <name evidence="1" type="ORF">DW839_12620</name>
</gene>
<evidence type="ECO:0000313" key="2">
    <source>
        <dbReference type="Proteomes" id="UP000283975"/>
    </source>
</evidence>
<dbReference type="AlphaFoldDB" id="A0A414AVF4"/>
<accession>A0A414AVF4</accession>
<dbReference type="InterPro" id="IPR006944">
    <property type="entry name" value="Phage/GTA_portal"/>
</dbReference>
<evidence type="ECO:0000313" key="1">
    <source>
        <dbReference type="EMBL" id="RHC55689.1"/>
    </source>
</evidence>
<dbReference type="Proteomes" id="UP000283975">
    <property type="component" value="Unassembled WGS sequence"/>
</dbReference>
<proteinExistence type="predicted"/>
<comment type="caution">
    <text evidence="1">The sequence shown here is derived from an EMBL/GenBank/DDBJ whole genome shotgun (WGS) entry which is preliminary data.</text>
</comment>
<name>A0A414AVF4_9FIRM</name>
<protein>
    <submittedName>
        <fullName evidence="1">Phage portal protein</fullName>
    </submittedName>
</protein>
<organism evidence="1 2">
    <name type="scientific">Enterocloster bolteae</name>
    <dbReference type="NCBI Taxonomy" id="208479"/>
    <lineage>
        <taxon>Bacteria</taxon>
        <taxon>Bacillati</taxon>
        <taxon>Bacillota</taxon>
        <taxon>Clostridia</taxon>
        <taxon>Lachnospirales</taxon>
        <taxon>Lachnospiraceae</taxon>
        <taxon>Enterocloster</taxon>
    </lineage>
</organism>
<dbReference type="Pfam" id="PF04860">
    <property type="entry name" value="Phage_portal"/>
    <property type="match status" value="1"/>
</dbReference>